<dbReference type="InterPro" id="IPR029071">
    <property type="entry name" value="Ubiquitin-like_domsf"/>
</dbReference>
<feature type="compositionally biased region" description="Basic and acidic residues" evidence="1">
    <location>
        <begin position="474"/>
        <end position="485"/>
    </location>
</feature>
<organism evidence="3 4">
    <name type="scientific">Entomortierella parvispora</name>
    <dbReference type="NCBI Taxonomy" id="205924"/>
    <lineage>
        <taxon>Eukaryota</taxon>
        <taxon>Fungi</taxon>
        <taxon>Fungi incertae sedis</taxon>
        <taxon>Mucoromycota</taxon>
        <taxon>Mortierellomycotina</taxon>
        <taxon>Mortierellomycetes</taxon>
        <taxon>Mortierellales</taxon>
        <taxon>Mortierellaceae</taxon>
        <taxon>Entomortierella</taxon>
    </lineage>
</organism>
<feature type="compositionally biased region" description="Polar residues" evidence="1">
    <location>
        <begin position="736"/>
        <end position="746"/>
    </location>
</feature>
<name>A0A9P3M150_9FUNG</name>
<feature type="compositionally biased region" description="Polar residues" evidence="1">
    <location>
        <begin position="276"/>
        <end position="295"/>
    </location>
</feature>
<sequence length="1035" mass="112503">MSRETSQNADLDFEQMMGELAAMKSDLANRQANRVGSRPTTPRVAGADGEPRRTRLRRAATEPRPELSLASDEDVHNLSVANVPAVPSPSSPVLKRSVTTAAGQRDLVHEKDQAQTHGQDQDQSEPLIQEQNQQTEQADRNSQEPHPVANPPVDNSQLHSNGPNPHTHTSLDSAALGDTSTNLVRSESRRSITPAVPLPPKSAQRSRSISHNSSRLSQISGESNAQDGLNSPSQEASAPLSPLAAPRNFLRPYPSSPSLSTANGQLAPASPRIPARSNSRSVRSTAAAGSQSTPIDSAPPSPLFGGGAPPVIPSRARSASRSLSRSNTLNRPETVAEHAHTHATPAISEGYEGQSPIQEQHPRSSVPEEPRESNAAEAPPASPGHIRKKSSSNVLQPMDEMNESVGHTLAPSLLPAEPIPSSSERRPQRSPTSDDVEFGARPVLRKQKSVDPAAMYRQQSQDHMARDLPSISRHASERRPNRERQQSNAGQGGRSREPTHEIVGAQERGRSQTSDENSSKGGFFSWARSRSKSRDAPSTRPTYDTSHPVPEQPTYSEYNPALIPSRSTSSARDKSLPRKPSNPNFQANGFQEGMLHQRSKSFKLGVTGSNGVGDHPVPFGSSLKVSKSTIHHENMVRGMGMGSTPISPAVLLTPQPSVPLSSPGASPFTSPSSGPSRGIALAMMKDDGALSSSDLQMQQRHQQLQQAQMQHLQQQQQILAAAVSSTSPPATPGSSHNQFNGSQGPLSPTAGAAAPPTQRLVATRIYIQTETDFRSLNLASDTTALDALQMLQQRGCFGEPGDGRYHDRWTIFEYSKEFLIERPLRDFEVILDVIKTWEADKDNKMICKSFPARDELSAKEVARLVGPAGQASFVRPQGMVYLETKKSKWEKRYLHATDTAVYHAKDSKGSGERMLCLLKNFDVYAVQVPRKKAPTKFGFALKSSDKIHLFETPEDDYIHYVCLESGESLREWLAGLRAAKGMFMYHANPEMIREGQKHAAELLTSTTRGNLTEEQVSMAEAKLAGWGALNSNRPR</sequence>
<proteinExistence type="predicted"/>
<reference evidence="3" key="2">
    <citation type="journal article" date="2022" name="Microbiol. Resour. Announc.">
        <title>Whole-Genome Sequence of Entomortierella parvispora E1425, a Mucoromycotan Fungus Associated with Burkholderiaceae-Related Endosymbiotic Bacteria.</title>
        <authorList>
            <person name="Herlambang A."/>
            <person name="Guo Y."/>
            <person name="Takashima Y."/>
            <person name="Narisawa K."/>
            <person name="Ohta H."/>
            <person name="Nishizawa T."/>
        </authorList>
    </citation>
    <scope>NUCLEOTIDE SEQUENCE</scope>
    <source>
        <strain evidence="3">E1425</strain>
    </source>
</reference>
<dbReference type="PANTHER" id="PTHR38700:SF1">
    <property type="entry name" value="PH DOMAIN-CONTAINING PROTEIN"/>
    <property type="match status" value="1"/>
</dbReference>
<dbReference type="Gene3D" id="2.30.29.30">
    <property type="entry name" value="Pleckstrin-homology domain (PH domain)/Phosphotyrosine-binding domain (PTB)"/>
    <property type="match status" value="1"/>
</dbReference>
<feature type="compositionally biased region" description="Low complexity" evidence="1">
    <location>
        <begin position="314"/>
        <end position="331"/>
    </location>
</feature>
<feature type="region of interest" description="Disordered" evidence="1">
    <location>
        <begin position="657"/>
        <end position="755"/>
    </location>
</feature>
<dbReference type="SUPFAM" id="SSF54236">
    <property type="entry name" value="Ubiquitin-like"/>
    <property type="match status" value="1"/>
</dbReference>
<dbReference type="Proteomes" id="UP000827284">
    <property type="component" value="Unassembled WGS sequence"/>
</dbReference>
<dbReference type="OrthoDB" id="43122at2759"/>
<feature type="compositionally biased region" description="Basic and acidic residues" evidence="1">
    <location>
        <begin position="49"/>
        <end position="65"/>
    </location>
</feature>
<dbReference type="EMBL" id="BQFW01000014">
    <property type="protein sequence ID" value="GJJ77887.1"/>
    <property type="molecule type" value="Genomic_DNA"/>
</dbReference>
<dbReference type="PROSITE" id="PS50003">
    <property type="entry name" value="PH_DOMAIN"/>
    <property type="match status" value="1"/>
</dbReference>
<dbReference type="SUPFAM" id="SSF50729">
    <property type="entry name" value="PH domain-like"/>
    <property type="match status" value="1"/>
</dbReference>
<feature type="compositionally biased region" description="Polar residues" evidence="1">
    <location>
        <begin position="511"/>
        <end position="520"/>
    </location>
</feature>
<dbReference type="InterPro" id="IPR001849">
    <property type="entry name" value="PH_domain"/>
</dbReference>
<dbReference type="AlphaFoldDB" id="A0A9P3M150"/>
<feature type="compositionally biased region" description="Polar residues" evidence="1">
    <location>
        <begin position="153"/>
        <end position="185"/>
    </location>
</feature>
<gene>
    <name evidence="3" type="ORF">EMPS_10246</name>
</gene>
<feature type="domain" description="PH" evidence="2">
    <location>
        <begin position="873"/>
        <end position="981"/>
    </location>
</feature>
<reference evidence="3" key="1">
    <citation type="submission" date="2021-11" db="EMBL/GenBank/DDBJ databases">
        <authorList>
            <person name="Herlambang A."/>
            <person name="Guo Y."/>
            <person name="Takashima Y."/>
            <person name="Nishizawa T."/>
        </authorList>
    </citation>
    <scope>NUCLEOTIDE SEQUENCE</scope>
    <source>
        <strain evidence="3">E1425</strain>
    </source>
</reference>
<evidence type="ECO:0000259" key="2">
    <source>
        <dbReference type="PROSITE" id="PS50003"/>
    </source>
</evidence>
<feature type="compositionally biased region" description="Basic and acidic residues" evidence="1">
    <location>
        <begin position="360"/>
        <end position="374"/>
    </location>
</feature>
<feature type="compositionally biased region" description="Polar residues" evidence="1">
    <location>
        <begin position="28"/>
        <end position="40"/>
    </location>
</feature>
<feature type="region of interest" description="Disordered" evidence="1">
    <location>
        <begin position="22"/>
        <end position="590"/>
    </location>
</feature>
<feature type="compositionally biased region" description="Polar residues" evidence="1">
    <location>
        <begin position="657"/>
        <end position="675"/>
    </location>
</feature>
<dbReference type="Gene3D" id="3.10.20.90">
    <property type="entry name" value="Phosphatidylinositol 3-kinase Catalytic Subunit, Chain A, domain 1"/>
    <property type="match status" value="1"/>
</dbReference>
<evidence type="ECO:0000313" key="4">
    <source>
        <dbReference type="Proteomes" id="UP000827284"/>
    </source>
</evidence>
<comment type="caution">
    <text evidence="3">The sequence shown here is derived from an EMBL/GenBank/DDBJ whole genome shotgun (WGS) entry which is preliminary data.</text>
</comment>
<feature type="compositionally biased region" description="Low complexity" evidence="1">
    <location>
        <begin position="695"/>
        <end position="735"/>
    </location>
</feature>
<dbReference type="InterPro" id="IPR011993">
    <property type="entry name" value="PH-like_dom_sf"/>
</dbReference>
<evidence type="ECO:0000256" key="1">
    <source>
        <dbReference type="SAM" id="MobiDB-lite"/>
    </source>
</evidence>
<evidence type="ECO:0000313" key="3">
    <source>
        <dbReference type="EMBL" id="GJJ77887.1"/>
    </source>
</evidence>
<protein>
    <recommendedName>
        <fullName evidence="2">PH domain-containing protein</fullName>
    </recommendedName>
</protein>
<feature type="compositionally biased region" description="Low complexity" evidence="1">
    <location>
        <begin position="202"/>
        <end position="220"/>
    </location>
</feature>
<feature type="compositionally biased region" description="Polar residues" evidence="1">
    <location>
        <begin position="221"/>
        <end position="230"/>
    </location>
</feature>
<dbReference type="PANTHER" id="PTHR38700">
    <property type="entry name" value="YALI0E22418P"/>
    <property type="match status" value="1"/>
</dbReference>
<feature type="compositionally biased region" description="Low complexity" evidence="1">
    <location>
        <begin position="231"/>
        <end position="246"/>
    </location>
</feature>
<accession>A0A9P3M150</accession>
<feature type="compositionally biased region" description="Polar residues" evidence="1">
    <location>
        <begin position="124"/>
        <end position="136"/>
    </location>
</feature>
<keyword evidence="4" id="KW-1185">Reference proteome</keyword>